<dbReference type="STRING" id="579137.Metvu_1616"/>
<dbReference type="Gene3D" id="3.40.1350.10">
    <property type="match status" value="1"/>
</dbReference>
<dbReference type="HOGENOM" id="CLU_069350_1_0_2"/>
<dbReference type="HAMAP" id="MF_00722">
    <property type="entry name" value="NucS"/>
    <property type="match status" value="1"/>
</dbReference>
<evidence type="ECO:0000313" key="9">
    <source>
        <dbReference type="EMBL" id="ACX73469.1"/>
    </source>
</evidence>
<evidence type="ECO:0000256" key="3">
    <source>
        <dbReference type="ARBA" id="ARBA00022759"/>
    </source>
</evidence>
<dbReference type="EC" id="3.1.-.-" evidence="6"/>
<comment type="function">
    <text evidence="6">Cleaves both 3' and 5' ssDNA extremities of branched DNA structures.</text>
</comment>
<dbReference type="CDD" id="cd22341">
    <property type="entry name" value="NucS-like"/>
    <property type="match status" value="1"/>
</dbReference>
<dbReference type="RefSeq" id="WP_015733688.1">
    <property type="nucleotide sequence ID" value="NC_013407.1"/>
</dbReference>
<feature type="domain" description="Endonuclease NucS N-terminal PH-like" evidence="8">
    <location>
        <begin position="25"/>
        <end position="122"/>
    </location>
</feature>
<dbReference type="Gene3D" id="2.70.180.20">
    <property type="match status" value="1"/>
</dbReference>
<dbReference type="NCBIfam" id="NF003270">
    <property type="entry name" value="PRK04247.1"/>
    <property type="match status" value="1"/>
</dbReference>
<name>C9RDU0_METVM</name>
<keyword evidence="5 6" id="KW-0238">DNA-binding</keyword>
<dbReference type="InterPro" id="IPR048302">
    <property type="entry name" value="NucS_N"/>
</dbReference>
<comment type="subcellular location">
    <subcellularLocation>
        <location evidence="6">Cytoplasm</location>
    </subcellularLocation>
</comment>
<dbReference type="eggNOG" id="arCOG01304">
    <property type="taxonomic scope" value="Archaea"/>
</dbReference>
<sequence length="263" mass="30585">MKVHFLHKPDIKNLVNFIKEHIYDSVIILLSRCSVIYDGRAKSTLNEGDRIIMIKPDGSLLIHKNKKREPVNWQPSGSSISYKIENKQFIIRSIRKKPREVLEIIVYEVYHACAFKCEDYEELNLTGSEGDMVDMIFKNPKLIEEGFKPLSKEYQIPTGIIDILGKDENNNWVILELKRRRADLQSVSQLKRYVEYFKSKYGEKRVRGILVAPSLTTGALNLLKSENLEFKKLTPPKKDQTLSKKLNKKHNTINKIAILDEWL</sequence>
<dbReference type="Proteomes" id="UP000002063">
    <property type="component" value="Chromosome"/>
</dbReference>
<keyword evidence="10" id="KW-1185">Reference proteome</keyword>
<gene>
    <name evidence="6" type="primary">nucS</name>
    <name evidence="9" type="ordered locus">Metvu_1616</name>
</gene>
<evidence type="ECO:0000256" key="4">
    <source>
        <dbReference type="ARBA" id="ARBA00022801"/>
    </source>
</evidence>
<dbReference type="EMBL" id="CP001787">
    <property type="protein sequence ID" value="ACX73469.1"/>
    <property type="molecule type" value="Genomic_DNA"/>
</dbReference>
<evidence type="ECO:0000256" key="1">
    <source>
        <dbReference type="ARBA" id="ARBA00022490"/>
    </source>
</evidence>
<dbReference type="InterPro" id="IPR048301">
    <property type="entry name" value="NucS_C"/>
</dbReference>
<keyword evidence="3 6" id="KW-0255">Endonuclease</keyword>
<dbReference type="GO" id="GO:0005737">
    <property type="term" value="C:cytoplasm"/>
    <property type="evidence" value="ECO:0007669"/>
    <property type="project" value="UniProtKB-SubCell"/>
</dbReference>
<proteinExistence type="inferred from homology"/>
<dbReference type="PANTHER" id="PTHR38814">
    <property type="entry name" value="ENDONUCLEASE NUCS"/>
    <property type="match status" value="1"/>
</dbReference>
<dbReference type="PANTHER" id="PTHR38814:SF1">
    <property type="entry name" value="ENDONUCLEASE NUCS"/>
    <property type="match status" value="1"/>
</dbReference>
<comment type="similarity">
    <text evidence="6">Belongs to the NucS endonuclease family.</text>
</comment>
<dbReference type="Pfam" id="PF21003">
    <property type="entry name" value="NucS_N"/>
    <property type="match status" value="1"/>
</dbReference>
<dbReference type="InterPro" id="IPR049173">
    <property type="entry name" value="NucS_N_sf"/>
</dbReference>
<dbReference type="InterPro" id="IPR011856">
    <property type="entry name" value="tRNA_endonuc-like_dom_sf"/>
</dbReference>
<accession>C9RDU0</accession>
<keyword evidence="4 6" id="KW-0378">Hydrolase</keyword>
<dbReference type="InterPro" id="IPR002793">
    <property type="entry name" value="Endonuclease_NucS"/>
</dbReference>
<evidence type="ECO:0000259" key="8">
    <source>
        <dbReference type="Pfam" id="PF21003"/>
    </source>
</evidence>
<evidence type="ECO:0000256" key="6">
    <source>
        <dbReference type="HAMAP-Rule" id="MF_00722"/>
    </source>
</evidence>
<dbReference type="Pfam" id="PF01939">
    <property type="entry name" value="NucS_C"/>
    <property type="match status" value="1"/>
</dbReference>
<dbReference type="KEGG" id="mvu:Metvu_1616"/>
<protein>
    <recommendedName>
        <fullName evidence="6">Endonuclease NucS</fullName>
        <ecNumber evidence="6">3.1.-.-</ecNumber>
    </recommendedName>
</protein>
<dbReference type="GO" id="GO:0003677">
    <property type="term" value="F:DNA binding"/>
    <property type="evidence" value="ECO:0007669"/>
    <property type="project" value="UniProtKB-KW"/>
</dbReference>
<keyword evidence="2 6" id="KW-0540">Nuclease</keyword>
<keyword evidence="1 6" id="KW-0963">Cytoplasm</keyword>
<evidence type="ECO:0000256" key="2">
    <source>
        <dbReference type="ARBA" id="ARBA00022722"/>
    </source>
</evidence>
<dbReference type="GO" id="GO:0000014">
    <property type="term" value="F:single-stranded DNA endodeoxyribonuclease activity"/>
    <property type="evidence" value="ECO:0007669"/>
    <property type="project" value="UniProtKB-UniRule"/>
</dbReference>
<dbReference type="AlphaFoldDB" id="C9RDU0"/>
<feature type="domain" description="Endonuclease NucS C-terminal" evidence="7">
    <location>
        <begin position="128"/>
        <end position="240"/>
    </location>
</feature>
<organism evidence="9 10">
    <name type="scientific">Methanocaldococcus vulcanius (strain ATCC 700851 / DSM 12094 / M7)</name>
    <name type="common">Methanococcus vulcanius</name>
    <dbReference type="NCBI Taxonomy" id="579137"/>
    <lineage>
        <taxon>Archaea</taxon>
        <taxon>Methanobacteriati</taxon>
        <taxon>Methanobacteriota</taxon>
        <taxon>Methanomada group</taxon>
        <taxon>Methanococci</taxon>
        <taxon>Methanococcales</taxon>
        <taxon>Methanocaldococcaceae</taxon>
        <taxon>Methanocaldococcus</taxon>
    </lineage>
</organism>
<reference evidence="9" key="1">
    <citation type="submission" date="2009-10" db="EMBL/GenBank/DDBJ databases">
        <title>Complete sequence of chromosome of Methanocaldococcus vulcanius M7.</title>
        <authorList>
            <consortium name="US DOE Joint Genome Institute"/>
            <person name="Lucas S."/>
            <person name="Copeland A."/>
            <person name="Lapidus A."/>
            <person name="Glavina del Rio T."/>
            <person name="Dalin E."/>
            <person name="Tice H."/>
            <person name="Bruce D."/>
            <person name="Goodwin L."/>
            <person name="Pitluck S."/>
            <person name="Lcollab F.I."/>
            <person name="Brettin T."/>
            <person name="Detter J.C."/>
            <person name="Han C."/>
            <person name="Tapia R."/>
            <person name="Kuske C.R."/>
            <person name="Schmutz J."/>
            <person name="Larimer F."/>
            <person name="Land M."/>
            <person name="Hauser L."/>
            <person name="Kyrpides N."/>
            <person name="Ovchinikova G."/>
            <person name="Sieprawska-Lupa M."/>
            <person name="Whitman W.B."/>
            <person name="Woyke T."/>
        </authorList>
    </citation>
    <scope>NUCLEOTIDE SEQUENCE [LARGE SCALE GENOMIC DNA]</scope>
    <source>
        <strain evidence="9">M7</strain>
    </source>
</reference>
<dbReference type="GeneID" id="8513974"/>
<evidence type="ECO:0000259" key="7">
    <source>
        <dbReference type="Pfam" id="PF01939"/>
    </source>
</evidence>
<evidence type="ECO:0000313" key="10">
    <source>
        <dbReference type="Proteomes" id="UP000002063"/>
    </source>
</evidence>
<evidence type="ECO:0000256" key="5">
    <source>
        <dbReference type="ARBA" id="ARBA00023125"/>
    </source>
</evidence>